<evidence type="ECO:0000313" key="3">
    <source>
        <dbReference type="Proteomes" id="UP001304300"/>
    </source>
</evidence>
<dbReference type="Gene3D" id="1.50.10.100">
    <property type="entry name" value="Chondroitin AC/alginate lyase"/>
    <property type="match status" value="1"/>
</dbReference>
<keyword evidence="3" id="KW-1185">Reference proteome</keyword>
<dbReference type="InterPro" id="IPR008929">
    <property type="entry name" value="Chondroitin_lyas"/>
</dbReference>
<evidence type="ECO:0000313" key="2">
    <source>
        <dbReference type="EMBL" id="WOO40597.1"/>
    </source>
</evidence>
<dbReference type="Gene3D" id="2.70.98.70">
    <property type="match status" value="1"/>
</dbReference>
<feature type="signal peptide" evidence="1">
    <location>
        <begin position="1"/>
        <end position="25"/>
    </location>
</feature>
<dbReference type="Proteomes" id="UP001304300">
    <property type="component" value="Chromosome"/>
</dbReference>
<dbReference type="RefSeq" id="WP_317832710.1">
    <property type="nucleotide sequence ID" value="NZ_CP136920.1"/>
</dbReference>
<feature type="chain" id="PRO_5042992818" description="Heparinase II/III-like protein" evidence="1">
    <location>
        <begin position="26"/>
        <end position="856"/>
    </location>
</feature>
<proteinExistence type="predicted"/>
<keyword evidence="1" id="KW-0732">Signal</keyword>
<name>A0AAQ3LAE8_9BACT</name>
<dbReference type="EMBL" id="CP136920">
    <property type="protein sequence ID" value="WOO40597.1"/>
    <property type="molecule type" value="Genomic_DNA"/>
</dbReference>
<dbReference type="KEGG" id="puo:RZN69_18400"/>
<accession>A0AAQ3LAE8</accession>
<dbReference type="SUPFAM" id="SSF48230">
    <property type="entry name" value="Chondroitin AC/alginate lyase"/>
    <property type="match status" value="1"/>
</dbReference>
<organism evidence="2 3">
    <name type="scientific">Rubellicoccus peritrichatus</name>
    <dbReference type="NCBI Taxonomy" id="3080537"/>
    <lineage>
        <taxon>Bacteria</taxon>
        <taxon>Pseudomonadati</taxon>
        <taxon>Verrucomicrobiota</taxon>
        <taxon>Opitutia</taxon>
        <taxon>Puniceicoccales</taxon>
        <taxon>Cerasicoccaceae</taxon>
        <taxon>Rubellicoccus</taxon>
    </lineage>
</organism>
<evidence type="ECO:0008006" key="4">
    <source>
        <dbReference type="Google" id="ProtNLM"/>
    </source>
</evidence>
<dbReference type="AlphaFoldDB" id="A0AAQ3LAE8"/>
<reference evidence="2 3" key="1">
    <citation type="submission" date="2023-10" db="EMBL/GenBank/DDBJ databases">
        <title>Rubellicoccus peritrichatus gen. nov., sp. nov., isolated from an algae of coral reef tank.</title>
        <authorList>
            <person name="Luo J."/>
        </authorList>
    </citation>
    <scope>NUCLEOTIDE SEQUENCE [LARGE SCALE GENOMIC DNA]</scope>
    <source>
        <strain evidence="2 3">CR14</strain>
    </source>
</reference>
<sequence length="856" mass="97551">MIETKQRLSLLIYFAASGLVALTHASNSNHLAEVPGELSAEAILNGEYPWPDSPEVEINIVGPEAGFDPNAFGTAPEPYVHPRILFSPEDLPEIRAGIENTDLGKKAYANLKRRNALAFKDGTAFSNVYNALLKGDTAKASELLSDYRNAGDGDGTAWHHRPQFPYILTLECFSALIEDDAEKGKELAIVVTNLAKVYQGNLDQMDAAFRKQKRADDLEATADANAMKAHGELNSDVWRSGRRSAIGQEPWFALMYDYTYNWMTSEQQATCRKVINDYIRSKTTMGSHMPHHFRNWNWIAVGAGLLLTALATEGEEGNDPRIYEHTKDIQTDYVKYGWSQEGSSREAIGYTQFGLIWSQPAMVAMARRGHNMWNWQHWYNSYKWYAHSAQPEPGRFISHGDGGHSGPTLMNSLMFKKAYPNNPLIDYVHQEALNHENGGDDKVDGGRGYVMYQCIFASDPTDTDYQDGATLGLDETFFDPERNELITRSEFGPEAVQLQFECRADSYTANHQHSDRGVFTLSGVGKTWAIEHFRSIESRHHNVVTIDYMGQGYFAPPGEWLELVDNEMATFGACDAKHAYDNYWQTTISGFADKDQPRRQFKRWAHFTKQTDKWLANNPGFDWEANIDRTPQSEAYWNGYEFGDPRMWDEYSRPVNVPHNSVQKAFRTAGLVRGKHPYALIIDDIRKDNNQHTYDWNMMVDYDVRMISCKTDEVILGTTNNIQDSSFGIKKPTPSKGDPLLFIKILERSIPENIFNNPQIRLETIELKDARDWPNGRSFGITKRFVIPSFSVEPKFKTLLFPHYHGDELPKTVWNEDQTVLTIEWKNQKDVLTFTENNAGRTHLKIERDGEIIMDI</sequence>
<gene>
    <name evidence="2" type="ORF">RZN69_18400</name>
</gene>
<protein>
    <recommendedName>
        <fullName evidence="4">Heparinase II/III-like protein</fullName>
    </recommendedName>
</protein>
<evidence type="ECO:0000256" key="1">
    <source>
        <dbReference type="SAM" id="SignalP"/>
    </source>
</evidence>